<organism evidence="3 4">
    <name type="scientific">Rarobacter incanus</name>
    <dbReference type="NCBI Taxonomy" id="153494"/>
    <lineage>
        <taxon>Bacteria</taxon>
        <taxon>Bacillati</taxon>
        <taxon>Actinomycetota</taxon>
        <taxon>Actinomycetes</taxon>
        <taxon>Micrococcales</taxon>
        <taxon>Rarobacteraceae</taxon>
        <taxon>Rarobacter</taxon>
    </lineage>
</organism>
<gene>
    <name evidence="2" type="primary">rsfS</name>
    <name evidence="3" type="ORF">FB389_0675</name>
</gene>
<dbReference type="GO" id="GO:0005737">
    <property type="term" value="C:cytoplasm"/>
    <property type="evidence" value="ECO:0007669"/>
    <property type="project" value="UniProtKB-SubCell"/>
</dbReference>
<evidence type="ECO:0000256" key="2">
    <source>
        <dbReference type="HAMAP-Rule" id="MF_01477"/>
    </source>
</evidence>
<dbReference type="GO" id="GO:0090071">
    <property type="term" value="P:negative regulation of ribosome biogenesis"/>
    <property type="evidence" value="ECO:0007669"/>
    <property type="project" value="UniProtKB-UniRule"/>
</dbReference>
<dbReference type="GO" id="GO:0017148">
    <property type="term" value="P:negative regulation of translation"/>
    <property type="evidence" value="ECO:0007669"/>
    <property type="project" value="UniProtKB-UniRule"/>
</dbReference>
<sequence length="154" mass="16909">MTATDRAIELTIAAARAASEKKAQQVIALDVSEVLVLTDVFVIASGRNQRQVKAIVDAVEEALHKLGAKPIRREGLAEAHWVLLDFGDIVVHVQQEADREFYALERLWKDCPEVELPEDARGGDGDTSEYDDYDQFGFYAGTYQAGGEEPGAAE</sequence>
<dbReference type="EMBL" id="VFNV01000001">
    <property type="protein sequence ID" value="TQK76021.1"/>
    <property type="molecule type" value="Genomic_DNA"/>
</dbReference>
<keyword evidence="2" id="KW-0810">Translation regulation</keyword>
<evidence type="ECO:0000256" key="1">
    <source>
        <dbReference type="ARBA" id="ARBA00010574"/>
    </source>
</evidence>
<dbReference type="InterPro" id="IPR043519">
    <property type="entry name" value="NT_sf"/>
</dbReference>
<protein>
    <recommendedName>
        <fullName evidence="2">Ribosomal silencing factor RsfS</fullName>
    </recommendedName>
</protein>
<dbReference type="PANTHER" id="PTHR21043">
    <property type="entry name" value="IOJAP SUPERFAMILY ORTHOLOG"/>
    <property type="match status" value="1"/>
</dbReference>
<dbReference type="InterPro" id="IPR004394">
    <property type="entry name" value="Iojap/RsfS/C7orf30"/>
</dbReference>
<comment type="caution">
    <text evidence="3">The sequence shown here is derived from an EMBL/GenBank/DDBJ whole genome shotgun (WGS) entry which is preliminary data.</text>
</comment>
<dbReference type="SUPFAM" id="SSF81301">
    <property type="entry name" value="Nucleotidyltransferase"/>
    <property type="match status" value="1"/>
</dbReference>
<dbReference type="GO" id="GO:0042256">
    <property type="term" value="P:cytosolic ribosome assembly"/>
    <property type="evidence" value="ECO:0007669"/>
    <property type="project" value="UniProtKB-UniRule"/>
</dbReference>
<keyword evidence="4" id="KW-1185">Reference proteome</keyword>
<dbReference type="AlphaFoldDB" id="A0A542SN11"/>
<comment type="similarity">
    <text evidence="1 2">Belongs to the Iojap/RsfS family.</text>
</comment>
<evidence type="ECO:0000313" key="3">
    <source>
        <dbReference type="EMBL" id="TQK76021.1"/>
    </source>
</evidence>
<dbReference type="FunFam" id="3.30.460.10:FF:000008">
    <property type="entry name" value="Ribosomal silencing factor RsfS"/>
    <property type="match status" value="1"/>
</dbReference>
<dbReference type="HAMAP" id="MF_01477">
    <property type="entry name" value="Iojap_RsfS"/>
    <property type="match status" value="1"/>
</dbReference>
<reference evidence="3 4" key="1">
    <citation type="submission" date="2019-06" db="EMBL/GenBank/DDBJ databases">
        <title>Sequencing the genomes of 1000 actinobacteria strains.</title>
        <authorList>
            <person name="Klenk H.-P."/>
        </authorList>
    </citation>
    <scope>NUCLEOTIDE SEQUENCE [LARGE SCALE GENOMIC DNA]</scope>
    <source>
        <strain evidence="3 4">DSM 10596</strain>
    </source>
</reference>
<comment type="subcellular location">
    <subcellularLocation>
        <location evidence="2">Cytoplasm</location>
    </subcellularLocation>
</comment>
<comment type="subunit">
    <text evidence="2">Interacts with ribosomal protein uL14 (rplN).</text>
</comment>
<keyword evidence="2" id="KW-0963">Cytoplasm</keyword>
<dbReference type="GO" id="GO:0043023">
    <property type="term" value="F:ribosomal large subunit binding"/>
    <property type="evidence" value="ECO:0007669"/>
    <property type="project" value="TreeGrafter"/>
</dbReference>
<dbReference type="Pfam" id="PF02410">
    <property type="entry name" value="RsfS"/>
    <property type="match status" value="1"/>
</dbReference>
<evidence type="ECO:0000313" key="4">
    <source>
        <dbReference type="Proteomes" id="UP000316181"/>
    </source>
</evidence>
<dbReference type="RefSeq" id="WP_142111339.1">
    <property type="nucleotide sequence ID" value="NZ_BAAATB010000008.1"/>
</dbReference>
<dbReference type="Proteomes" id="UP000316181">
    <property type="component" value="Unassembled WGS sequence"/>
</dbReference>
<dbReference type="OrthoDB" id="9793681at2"/>
<keyword evidence="2" id="KW-0678">Repressor</keyword>
<comment type="function">
    <text evidence="2">Functions as a ribosomal silencing factor. Interacts with ribosomal protein uL14 (rplN), blocking formation of intersubunit bridge B8. Prevents association of the 30S and 50S ribosomal subunits and the formation of functional ribosomes, thus repressing translation.</text>
</comment>
<accession>A0A542SN11</accession>
<dbReference type="Gene3D" id="3.30.460.10">
    <property type="entry name" value="Beta Polymerase, domain 2"/>
    <property type="match status" value="1"/>
</dbReference>
<proteinExistence type="inferred from homology"/>
<name>A0A542SN11_9MICO</name>
<dbReference type="NCBIfam" id="TIGR00090">
    <property type="entry name" value="rsfS_iojap_ybeB"/>
    <property type="match status" value="1"/>
</dbReference>
<dbReference type="PANTHER" id="PTHR21043:SF0">
    <property type="entry name" value="MITOCHONDRIAL ASSEMBLY OF RIBOSOMAL LARGE SUBUNIT PROTEIN 1"/>
    <property type="match status" value="1"/>
</dbReference>